<protein>
    <submittedName>
        <fullName evidence="7">RecQ family ATP-dependent DNA helicase</fullName>
        <ecNumber evidence="7">3.6.4.12</ecNumber>
    </submittedName>
</protein>
<dbReference type="EC" id="3.6.4.12" evidence="7"/>
<keyword evidence="2 7" id="KW-0378">Hydrolase</keyword>
<feature type="domain" description="Helicase ATP-binding" evidence="5">
    <location>
        <begin position="26"/>
        <end position="193"/>
    </location>
</feature>
<dbReference type="SMART" id="SM00487">
    <property type="entry name" value="DEXDc"/>
    <property type="match status" value="1"/>
</dbReference>
<keyword evidence="1" id="KW-0547">Nucleotide-binding</keyword>
<feature type="domain" description="Helicase C-terminal" evidence="6">
    <location>
        <begin position="217"/>
        <end position="366"/>
    </location>
</feature>
<dbReference type="InterPro" id="IPR004589">
    <property type="entry name" value="DNA_helicase_ATP-dep_RecQ"/>
</dbReference>
<dbReference type="PROSITE" id="PS51192">
    <property type="entry name" value="HELICASE_ATP_BIND_1"/>
    <property type="match status" value="1"/>
</dbReference>
<keyword evidence="3 7" id="KW-0347">Helicase</keyword>
<dbReference type="InterPro" id="IPR014001">
    <property type="entry name" value="Helicase_ATP-bd"/>
</dbReference>
<evidence type="ECO:0000256" key="2">
    <source>
        <dbReference type="ARBA" id="ARBA00022801"/>
    </source>
</evidence>
<dbReference type="InterPro" id="IPR027417">
    <property type="entry name" value="P-loop_NTPase"/>
</dbReference>
<comment type="caution">
    <text evidence="7">The sequence shown here is derived from an EMBL/GenBank/DDBJ whole genome shotgun (WGS) entry which is preliminary data.</text>
</comment>
<dbReference type="InterPro" id="IPR011545">
    <property type="entry name" value="DEAD/DEAH_box_helicase_dom"/>
</dbReference>
<organism evidence="7 8">
    <name type="scientific">Paenisporosarcina macmurdoensis</name>
    <dbReference type="NCBI Taxonomy" id="212659"/>
    <lineage>
        <taxon>Bacteria</taxon>
        <taxon>Bacillati</taxon>
        <taxon>Bacillota</taxon>
        <taxon>Bacilli</taxon>
        <taxon>Bacillales</taxon>
        <taxon>Caryophanaceae</taxon>
        <taxon>Paenisporosarcina</taxon>
    </lineage>
</organism>
<dbReference type="SUPFAM" id="SSF52540">
    <property type="entry name" value="P-loop containing nucleoside triphosphate hydrolases"/>
    <property type="match status" value="1"/>
</dbReference>
<dbReference type="NCBIfam" id="TIGR00614">
    <property type="entry name" value="recQ_fam"/>
    <property type="match status" value="1"/>
</dbReference>
<gene>
    <name evidence="7" type="ORF">ACFPYN_03405</name>
</gene>
<proteinExistence type="predicted"/>
<evidence type="ECO:0000256" key="3">
    <source>
        <dbReference type="ARBA" id="ARBA00022806"/>
    </source>
</evidence>
<dbReference type="PROSITE" id="PS51194">
    <property type="entry name" value="HELICASE_CTER"/>
    <property type="match status" value="1"/>
</dbReference>
<dbReference type="Proteomes" id="UP001596170">
    <property type="component" value="Unassembled WGS sequence"/>
</dbReference>
<dbReference type="GO" id="GO:0003678">
    <property type="term" value="F:DNA helicase activity"/>
    <property type="evidence" value="ECO:0007669"/>
    <property type="project" value="UniProtKB-EC"/>
</dbReference>
<dbReference type="Pfam" id="PF00271">
    <property type="entry name" value="Helicase_C"/>
    <property type="match status" value="1"/>
</dbReference>
<dbReference type="PANTHER" id="PTHR13710:SF84">
    <property type="entry name" value="ATP-DEPENDENT DNA HELICASE RECS-RELATED"/>
    <property type="match status" value="1"/>
</dbReference>
<dbReference type="GO" id="GO:0016787">
    <property type="term" value="F:hydrolase activity"/>
    <property type="evidence" value="ECO:0007669"/>
    <property type="project" value="UniProtKB-KW"/>
</dbReference>
<reference evidence="8" key="1">
    <citation type="journal article" date="2019" name="Int. J. Syst. Evol. Microbiol.">
        <title>The Global Catalogue of Microorganisms (GCM) 10K type strain sequencing project: providing services to taxonomists for standard genome sequencing and annotation.</title>
        <authorList>
            <consortium name="The Broad Institute Genomics Platform"/>
            <consortium name="The Broad Institute Genome Sequencing Center for Infectious Disease"/>
            <person name="Wu L."/>
            <person name="Ma J."/>
        </authorList>
    </citation>
    <scope>NUCLEOTIDE SEQUENCE [LARGE SCALE GENOMIC DNA]</scope>
    <source>
        <strain evidence="8">CCUG 54527</strain>
    </source>
</reference>
<evidence type="ECO:0000256" key="4">
    <source>
        <dbReference type="ARBA" id="ARBA00022840"/>
    </source>
</evidence>
<dbReference type="Gene3D" id="3.40.50.300">
    <property type="entry name" value="P-loop containing nucleotide triphosphate hydrolases"/>
    <property type="match status" value="2"/>
</dbReference>
<dbReference type="CDD" id="cd17920">
    <property type="entry name" value="DEXHc_RecQ"/>
    <property type="match status" value="1"/>
</dbReference>
<dbReference type="RefSeq" id="WP_377732636.1">
    <property type="nucleotide sequence ID" value="NZ_JBHSRI010000002.1"/>
</dbReference>
<evidence type="ECO:0000256" key="1">
    <source>
        <dbReference type="ARBA" id="ARBA00022741"/>
    </source>
</evidence>
<keyword evidence="4" id="KW-0067">ATP-binding</keyword>
<dbReference type="InterPro" id="IPR001650">
    <property type="entry name" value="Helicase_C-like"/>
</dbReference>
<evidence type="ECO:0000259" key="5">
    <source>
        <dbReference type="PROSITE" id="PS51192"/>
    </source>
</evidence>
<evidence type="ECO:0000313" key="7">
    <source>
        <dbReference type="EMBL" id="MFC6038496.1"/>
    </source>
</evidence>
<name>A0ABW1L5N1_9BACL</name>
<keyword evidence="8" id="KW-1185">Reference proteome</keyword>
<dbReference type="EMBL" id="JBHSRI010000002">
    <property type="protein sequence ID" value="MFC6038496.1"/>
    <property type="molecule type" value="Genomic_DNA"/>
</dbReference>
<accession>A0ABW1L5N1</accession>
<evidence type="ECO:0000259" key="6">
    <source>
        <dbReference type="PROSITE" id="PS51194"/>
    </source>
</evidence>
<evidence type="ECO:0000313" key="8">
    <source>
        <dbReference type="Proteomes" id="UP001596170"/>
    </source>
</evidence>
<dbReference type="Pfam" id="PF00270">
    <property type="entry name" value="DEAD"/>
    <property type="match status" value="1"/>
</dbReference>
<sequence>MNNNLHNVLLEKFGYSSFRPGQLEIIESILNEEDVVAILPTGMGKSLCYQLPGYVLPHSVVIISPLLALMQDQVEQLKKMGEKRVVAFNSFLTHSEKQTLLNKLQTYKFIFLSPEMVMQEKVKEKLQSIPISLIVADEAHCISQWGYDFRPDYLRLGEWLNNSDRPPILALTATATQQVMDDIGTHLNMQNPTHHIQSLDRPNIRYAALEVNSREEKFEQIAKQIHDFTGPGILYTQSRKKADDYAQRLISKGVRIASYHAGMEQVDRIFVQQQFLNKEIDWVCATNAFGMGVHKNDVRQVIHDHFPSSVANYAQEIGRAGRDGADSLATLFYTKDDEELSIFVATNDFPDEAHVKVFDQAIRSGLHPNQIVTQSLLTETHVRILSYWLSKRTQEETIMILQKLRQQKIEQIYQIKDILKNSLCIRMQIVQFFGQEINSKPHNCCSKCGLHIDEIVESSKENSTNLKLQTWEKRLLSLFQIID</sequence>
<dbReference type="SMART" id="SM00490">
    <property type="entry name" value="HELICc"/>
    <property type="match status" value="1"/>
</dbReference>
<dbReference type="PANTHER" id="PTHR13710">
    <property type="entry name" value="DNA HELICASE RECQ FAMILY MEMBER"/>
    <property type="match status" value="1"/>
</dbReference>